<accession>A0A381NWD5</accession>
<sequence>MADITATVGQKTTTTANINVNTGDGPEAVSVTLPSTVAVQNSSLKFALLGDVDTTHLDDGAMIQYRSSDNKFVTRTEIVTTTGTLLFNCGSF</sequence>
<evidence type="ECO:0000313" key="1">
    <source>
        <dbReference type="EMBL" id="SUZ58870.1"/>
    </source>
</evidence>
<dbReference type="EMBL" id="UINC01000646">
    <property type="protein sequence ID" value="SUZ58870.1"/>
    <property type="molecule type" value="Genomic_DNA"/>
</dbReference>
<gene>
    <name evidence="1" type="ORF">METZ01_LOCUS11724</name>
</gene>
<name>A0A381NWD5_9ZZZZ</name>
<reference evidence="1" key="1">
    <citation type="submission" date="2018-05" db="EMBL/GenBank/DDBJ databases">
        <authorList>
            <person name="Lanie J.A."/>
            <person name="Ng W.-L."/>
            <person name="Kazmierczak K.M."/>
            <person name="Andrzejewski T.M."/>
            <person name="Davidsen T.M."/>
            <person name="Wayne K.J."/>
            <person name="Tettelin H."/>
            <person name="Glass J.I."/>
            <person name="Rusch D."/>
            <person name="Podicherti R."/>
            <person name="Tsui H.-C.T."/>
            <person name="Winkler M.E."/>
        </authorList>
    </citation>
    <scope>NUCLEOTIDE SEQUENCE</scope>
</reference>
<organism evidence="1">
    <name type="scientific">marine metagenome</name>
    <dbReference type="NCBI Taxonomy" id="408172"/>
    <lineage>
        <taxon>unclassified sequences</taxon>
        <taxon>metagenomes</taxon>
        <taxon>ecological metagenomes</taxon>
    </lineage>
</organism>
<protein>
    <submittedName>
        <fullName evidence="1">Uncharacterized protein</fullName>
    </submittedName>
</protein>
<proteinExistence type="predicted"/>
<dbReference type="AlphaFoldDB" id="A0A381NWD5"/>